<accession>A0A4U6VB98</accession>
<evidence type="ECO:0008006" key="3">
    <source>
        <dbReference type="Google" id="ProtNLM"/>
    </source>
</evidence>
<dbReference type="AlphaFoldDB" id="A0A4U6VB98"/>
<keyword evidence="2" id="KW-1185">Reference proteome</keyword>
<dbReference type="Gene3D" id="2.60.120.330">
    <property type="entry name" value="B-lactam Antibiotic, Isopenicillin N Synthase, Chain"/>
    <property type="match status" value="1"/>
</dbReference>
<gene>
    <name evidence="1" type="ORF">SEVIR_3G138600v2</name>
</gene>
<evidence type="ECO:0000313" key="1">
    <source>
        <dbReference type="EMBL" id="TKW25745.1"/>
    </source>
</evidence>
<dbReference type="InterPro" id="IPR027443">
    <property type="entry name" value="IPNS-like_sf"/>
</dbReference>
<dbReference type="Proteomes" id="UP000298652">
    <property type="component" value="Chromosome 3"/>
</dbReference>
<dbReference type="OMA" id="CFDARYP"/>
<organism evidence="1 2">
    <name type="scientific">Setaria viridis</name>
    <name type="common">Green bristlegrass</name>
    <name type="synonym">Setaria italica subsp. viridis</name>
    <dbReference type="NCBI Taxonomy" id="4556"/>
    <lineage>
        <taxon>Eukaryota</taxon>
        <taxon>Viridiplantae</taxon>
        <taxon>Streptophyta</taxon>
        <taxon>Embryophyta</taxon>
        <taxon>Tracheophyta</taxon>
        <taxon>Spermatophyta</taxon>
        <taxon>Magnoliopsida</taxon>
        <taxon>Liliopsida</taxon>
        <taxon>Poales</taxon>
        <taxon>Poaceae</taxon>
        <taxon>PACMAD clade</taxon>
        <taxon>Panicoideae</taxon>
        <taxon>Panicodae</taxon>
        <taxon>Paniceae</taxon>
        <taxon>Cenchrinae</taxon>
        <taxon>Setaria</taxon>
    </lineage>
</organism>
<proteinExistence type="predicted"/>
<sequence>MSGSAEATQLPRIDFSGVDPSAPGAGTWPAVRAQVVDALATIGCFDARYPALAPELHAALFDGAVKPLFALPVDAKPCNNYGPEKPFPGYLGESQGLDGQESLAMVDAPEPEAVRAFADLMWPDGGGNPSFWLRLLGSAARVAARPSMARRSGWPSWRRRCGGWCWRGSGWPSNTSRREDKLKAYCGL</sequence>
<dbReference type="EMBL" id="CM016554">
    <property type="protein sequence ID" value="TKW25745.1"/>
    <property type="molecule type" value="Genomic_DNA"/>
</dbReference>
<name>A0A4U6VB98_SETVI</name>
<reference evidence="1" key="1">
    <citation type="submission" date="2019-03" db="EMBL/GenBank/DDBJ databases">
        <title>WGS assembly of Setaria viridis.</title>
        <authorList>
            <person name="Huang P."/>
            <person name="Jenkins J."/>
            <person name="Grimwood J."/>
            <person name="Barry K."/>
            <person name="Healey A."/>
            <person name="Mamidi S."/>
            <person name="Sreedasyam A."/>
            <person name="Shu S."/>
            <person name="Feldman M."/>
            <person name="Wu J."/>
            <person name="Yu Y."/>
            <person name="Chen C."/>
            <person name="Johnson J."/>
            <person name="Rokhsar D."/>
            <person name="Baxter I."/>
            <person name="Schmutz J."/>
            <person name="Brutnell T."/>
            <person name="Kellogg E."/>
        </authorList>
    </citation>
    <scope>NUCLEOTIDE SEQUENCE [LARGE SCALE GENOMIC DNA]</scope>
</reference>
<evidence type="ECO:0000313" key="2">
    <source>
        <dbReference type="Proteomes" id="UP000298652"/>
    </source>
</evidence>
<protein>
    <recommendedName>
        <fullName evidence="3">Non-haem dioxygenase N-terminal domain-containing protein</fullName>
    </recommendedName>
</protein>
<dbReference type="SUPFAM" id="SSF51197">
    <property type="entry name" value="Clavaminate synthase-like"/>
    <property type="match status" value="1"/>
</dbReference>
<dbReference type="Gramene" id="TKW25745">
    <property type="protein sequence ID" value="TKW25745"/>
    <property type="gene ID" value="SEVIR_3G138600v2"/>
</dbReference>